<organism evidence="2 3">
    <name type="scientific">Knipowitschia caucasica</name>
    <name type="common">Caucasian dwarf goby</name>
    <name type="synonym">Pomatoschistus caucasicus</name>
    <dbReference type="NCBI Taxonomy" id="637954"/>
    <lineage>
        <taxon>Eukaryota</taxon>
        <taxon>Metazoa</taxon>
        <taxon>Chordata</taxon>
        <taxon>Craniata</taxon>
        <taxon>Vertebrata</taxon>
        <taxon>Euteleostomi</taxon>
        <taxon>Actinopterygii</taxon>
        <taxon>Neopterygii</taxon>
        <taxon>Teleostei</taxon>
        <taxon>Neoteleostei</taxon>
        <taxon>Acanthomorphata</taxon>
        <taxon>Gobiaria</taxon>
        <taxon>Gobiiformes</taxon>
        <taxon>Gobioidei</taxon>
        <taxon>Gobiidae</taxon>
        <taxon>Gobiinae</taxon>
        <taxon>Knipowitschia</taxon>
    </lineage>
</organism>
<dbReference type="Proteomes" id="UP001497482">
    <property type="component" value="Chromosome 11"/>
</dbReference>
<dbReference type="AlphaFoldDB" id="A0AAV2JCW8"/>
<keyword evidence="3" id="KW-1185">Reference proteome</keyword>
<evidence type="ECO:0000313" key="3">
    <source>
        <dbReference type="Proteomes" id="UP001497482"/>
    </source>
</evidence>
<evidence type="ECO:0000313" key="2">
    <source>
        <dbReference type="EMBL" id="CAL1573204.1"/>
    </source>
</evidence>
<protein>
    <submittedName>
        <fullName evidence="2">Uncharacterized protein</fullName>
    </submittedName>
</protein>
<name>A0AAV2JCW8_KNICA</name>
<gene>
    <name evidence="2" type="ORF">KC01_LOCUS5153</name>
</gene>
<evidence type="ECO:0000256" key="1">
    <source>
        <dbReference type="SAM" id="MobiDB-lite"/>
    </source>
</evidence>
<proteinExistence type="predicted"/>
<accession>A0AAV2JCW8</accession>
<reference evidence="2 3" key="1">
    <citation type="submission" date="2024-04" db="EMBL/GenBank/DDBJ databases">
        <authorList>
            <person name="Waldvogel A.-M."/>
            <person name="Schoenle A."/>
        </authorList>
    </citation>
    <scope>NUCLEOTIDE SEQUENCE [LARGE SCALE GENOMIC DNA]</scope>
</reference>
<sequence length="150" mass="16670">MAPTHEPVPGERVTDTRIQSRSRSRINSLHSLHSLHSLQLPLAPLTAAASSEAPPDSSGASLLERLLLTVETQSQHGGLSMEERSMVQLPFIKVLQRSCPRHMKRRLCACVYTRTYVLVKRHEGGGTCSPQPTWNDIYMERVKEAGSGDR</sequence>
<feature type="region of interest" description="Disordered" evidence="1">
    <location>
        <begin position="1"/>
        <end position="22"/>
    </location>
</feature>
<dbReference type="EMBL" id="OZ035833">
    <property type="protein sequence ID" value="CAL1573204.1"/>
    <property type="molecule type" value="Genomic_DNA"/>
</dbReference>